<organism evidence="1 2">
    <name type="scientific">Parafrankia irregularis</name>
    <dbReference type="NCBI Taxonomy" id="795642"/>
    <lineage>
        <taxon>Bacteria</taxon>
        <taxon>Bacillati</taxon>
        <taxon>Actinomycetota</taxon>
        <taxon>Actinomycetes</taxon>
        <taxon>Frankiales</taxon>
        <taxon>Frankiaceae</taxon>
        <taxon>Parafrankia</taxon>
    </lineage>
</organism>
<dbReference type="EMBL" id="FAOZ01000004">
    <property type="protein sequence ID" value="CUU55225.1"/>
    <property type="molecule type" value="Genomic_DNA"/>
</dbReference>
<sequence>MTGRENRPSRTVLENILRQYDRTYEEIAKDFEQLAVRLNERGVTISAQHLRRLASGDREMASPATKRVLEAFFGMPARDLLAPWNPSISPLSGSTSPSSSDLELLTMAAERSRTFITRKNVLAGGETIEQIADEVGELARIYPVTPLPMLLGRLVDAQDSILSLLELRQKPANAQQLYFLASLVAGMLAYAGNDVGKPQIALAHARSAFTWAEYSDHNGMRAWIRGLQSFVCYWADRPHDSIRYAQSGEEFARAAKSSAGVWLFSGEARAWAALGDADKAKSLILQAERVRESARPDDLDEFGGICTFGESRQLYYAGRALACLPSEGEAAERYSIQAVEAYSDPQQPEWDFTCQADSRISLALARSLNGEIDGVSEALQDVFSLAPEQRINDLVKTIGLVHRSLNRFTDQAEARDIQEQIEVFTRTSLPLFPI</sequence>
<accession>A0A0S4QJ08</accession>
<keyword evidence="2" id="KW-1185">Reference proteome</keyword>
<proteinExistence type="predicted"/>
<reference evidence="2" key="1">
    <citation type="submission" date="2015-11" db="EMBL/GenBank/DDBJ databases">
        <authorList>
            <person name="Varghese N."/>
        </authorList>
    </citation>
    <scope>NUCLEOTIDE SEQUENCE [LARGE SCALE GENOMIC DNA]</scope>
    <source>
        <strain evidence="2">DSM 45899</strain>
    </source>
</reference>
<gene>
    <name evidence="1" type="ORF">Ga0074812_104306</name>
</gene>
<evidence type="ECO:0000313" key="1">
    <source>
        <dbReference type="EMBL" id="CUU55225.1"/>
    </source>
</evidence>
<dbReference type="AlphaFoldDB" id="A0A0S4QJ08"/>
<dbReference type="GO" id="GO:0003677">
    <property type="term" value="F:DNA binding"/>
    <property type="evidence" value="ECO:0007669"/>
    <property type="project" value="InterPro"/>
</dbReference>
<evidence type="ECO:0008006" key="3">
    <source>
        <dbReference type="Google" id="ProtNLM"/>
    </source>
</evidence>
<name>A0A0S4QJ08_9ACTN</name>
<dbReference type="RefSeq" id="WP_131799432.1">
    <property type="nucleotide sequence ID" value="NZ_FAOZ01000004.1"/>
</dbReference>
<dbReference type="InterPro" id="IPR010982">
    <property type="entry name" value="Lambda_DNA-bd_dom_sf"/>
</dbReference>
<evidence type="ECO:0000313" key="2">
    <source>
        <dbReference type="Proteomes" id="UP000198802"/>
    </source>
</evidence>
<dbReference type="Proteomes" id="UP000198802">
    <property type="component" value="Unassembled WGS sequence"/>
</dbReference>
<dbReference type="Gene3D" id="1.10.260.40">
    <property type="entry name" value="lambda repressor-like DNA-binding domains"/>
    <property type="match status" value="1"/>
</dbReference>
<protein>
    <recommendedName>
        <fullName evidence="3">XRE family transcriptional regulator</fullName>
    </recommendedName>
</protein>